<evidence type="ECO:0000313" key="3">
    <source>
        <dbReference type="Proteomes" id="UP001054945"/>
    </source>
</evidence>
<accession>A0AAV4Y0Q5</accession>
<reference evidence="2 3" key="1">
    <citation type="submission" date="2021-06" db="EMBL/GenBank/DDBJ databases">
        <title>Caerostris extrusa draft genome.</title>
        <authorList>
            <person name="Kono N."/>
            <person name="Arakawa K."/>
        </authorList>
    </citation>
    <scope>NUCLEOTIDE SEQUENCE [LARGE SCALE GENOMIC DNA]</scope>
</reference>
<gene>
    <name evidence="2" type="ORF">CEXT_737941</name>
</gene>
<evidence type="ECO:0000256" key="1">
    <source>
        <dbReference type="SAM" id="MobiDB-lite"/>
    </source>
</evidence>
<dbReference type="EMBL" id="BPLR01018472">
    <property type="protein sequence ID" value="GIY99914.1"/>
    <property type="molecule type" value="Genomic_DNA"/>
</dbReference>
<proteinExistence type="predicted"/>
<dbReference type="AlphaFoldDB" id="A0AAV4Y0Q5"/>
<comment type="caution">
    <text evidence="2">The sequence shown here is derived from an EMBL/GenBank/DDBJ whole genome shotgun (WGS) entry which is preliminary data.</text>
</comment>
<organism evidence="2 3">
    <name type="scientific">Caerostris extrusa</name>
    <name type="common">Bark spider</name>
    <name type="synonym">Caerostris bankana</name>
    <dbReference type="NCBI Taxonomy" id="172846"/>
    <lineage>
        <taxon>Eukaryota</taxon>
        <taxon>Metazoa</taxon>
        <taxon>Ecdysozoa</taxon>
        <taxon>Arthropoda</taxon>
        <taxon>Chelicerata</taxon>
        <taxon>Arachnida</taxon>
        <taxon>Araneae</taxon>
        <taxon>Araneomorphae</taxon>
        <taxon>Entelegynae</taxon>
        <taxon>Araneoidea</taxon>
        <taxon>Araneidae</taxon>
        <taxon>Caerostris</taxon>
    </lineage>
</organism>
<evidence type="ECO:0000313" key="2">
    <source>
        <dbReference type="EMBL" id="GIY99914.1"/>
    </source>
</evidence>
<feature type="region of interest" description="Disordered" evidence="1">
    <location>
        <begin position="60"/>
        <end position="83"/>
    </location>
</feature>
<feature type="compositionally biased region" description="Basic and acidic residues" evidence="1">
    <location>
        <begin position="61"/>
        <end position="82"/>
    </location>
</feature>
<name>A0AAV4Y0Q5_CAEEX</name>
<keyword evidence="3" id="KW-1185">Reference proteome</keyword>
<dbReference type="Proteomes" id="UP001054945">
    <property type="component" value="Unassembled WGS sequence"/>
</dbReference>
<sequence length="121" mass="13384">MSARLKNESLQVGHVTIIKSYPEEHLVQSKTRTRNGFSASFGSLTVSLSVIPSKPLQISVKDSRPCEGEGQEGHRRLGDRQPLHVPLSPNISISIDSRAGPIHYRHHLNFNLKPSLSLPQS</sequence>
<protein>
    <submittedName>
        <fullName evidence="2">Uncharacterized protein</fullName>
    </submittedName>
</protein>